<dbReference type="PANTHER" id="PTHR30371">
    <property type="entry name" value="SEC-INDEPENDENT PROTEIN TRANSLOCASE PROTEIN TATC"/>
    <property type="match status" value="1"/>
</dbReference>
<reference evidence="10 13" key="2">
    <citation type="submission" date="2020-12" db="EMBL/GenBank/DDBJ databases">
        <title>Draft genome sequence of furan degrading bacterial strain FUR100.</title>
        <authorList>
            <person name="Woiski C."/>
        </authorList>
    </citation>
    <scope>NUCLEOTIDE SEQUENCE [LARGE SCALE GENOMIC DNA]</scope>
    <source>
        <strain evidence="10 13">FUR100</strain>
    </source>
</reference>
<dbReference type="Pfam" id="PF00902">
    <property type="entry name" value="TatC"/>
    <property type="match status" value="1"/>
</dbReference>
<evidence type="ECO:0000256" key="4">
    <source>
        <dbReference type="ARBA" id="ARBA00022989"/>
    </source>
</evidence>
<dbReference type="EMBL" id="CP124545">
    <property type="protein sequence ID" value="WGV47001.1"/>
    <property type="molecule type" value="Genomic_DNA"/>
</dbReference>
<evidence type="ECO:0000313" key="12">
    <source>
        <dbReference type="Proteomes" id="UP000325576"/>
    </source>
</evidence>
<dbReference type="PROSITE" id="PS01218">
    <property type="entry name" value="TATC"/>
    <property type="match status" value="1"/>
</dbReference>
<dbReference type="Proteomes" id="UP000627573">
    <property type="component" value="Unassembled WGS sequence"/>
</dbReference>
<dbReference type="InterPro" id="IPR019820">
    <property type="entry name" value="Sec-indep_translocase_CS"/>
</dbReference>
<protein>
    <recommendedName>
        <fullName evidence="7">Sec-independent protein translocase protein TatC</fullName>
    </recommendedName>
</protein>
<dbReference type="AlphaFoldDB" id="A0A0C2WDR5"/>
<feature type="transmembrane region" description="Helical" evidence="7">
    <location>
        <begin position="103"/>
        <end position="124"/>
    </location>
</feature>
<feature type="region of interest" description="Disordered" evidence="8">
    <location>
        <begin position="282"/>
        <end position="342"/>
    </location>
</feature>
<feature type="transmembrane region" description="Helical" evidence="7">
    <location>
        <begin position="242"/>
        <end position="262"/>
    </location>
</feature>
<evidence type="ECO:0000313" key="9">
    <source>
        <dbReference type="EMBL" id="KAB2582261.1"/>
    </source>
</evidence>
<organism evidence="9 12">
    <name type="scientific">Rhodococcus erythropolis</name>
    <name type="common">Arthrobacter picolinophilus</name>
    <dbReference type="NCBI Taxonomy" id="1833"/>
    <lineage>
        <taxon>Bacteria</taxon>
        <taxon>Bacillati</taxon>
        <taxon>Actinomycetota</taxon>
        <taxon>Actinomycetes</taxon>
        <taxon>Mycobacteriales</taxon>
        <taxon>Nocardiaceae</taxon>
        <taxon>Rhodococcus</taxon>
        <taxon>Rhodococcus erythropolis group</taxon>
    </lineage>
</organism>
<proteinExistence type="inferred from homology"/>
<dbReference type="GO" id="GO:0009977">
    <property type="term" value="F:proton motive force dependent protein transmembrane transporter activity"/>
    <property type="evidence" value="ECO:0007669"/>
    <property type="project" value="TreeGrafter"/>
</dbReference>
<feature type="transmembrane region" description="Helical" evidence="7">
    <location>
        <begin position="219"/>
        <end position="236"/>
    </location>
</feature>
<evidence type="ECO:0000256" key="5">
    <source>
        <dbReference type="ARBA" id="ARBA00023010"/>
    </source>
</evidence>
<keyword evidence="4 7" id="KW-1133">Transmembrane helix</keyword>
<feature type="transmembrane region" description="Helical" evidence="7">
    <location>
        <begin position="33"/>
        <end position="51"/>
    </location>
</feature>
<evidence type="ECO:0000256" key="3">
    <source>
        <dbReference type="ARBA" id="ARBA00022927"/>
    </source>
</evidence>
<dbReference type="GO" id="GO:0065002">
    <property type="term" value="P:intracellular protein transmembrane transport"/>
    <property type="evidence" value="ECO:0007669"/>
    <property type="project" value="TreeGrafter"/>
</dbReference>
<dbReference type="InterPro" id="IPR002033">
    <property type="entry name" value="TatC"/>
</dbReference>
<feature type="transmembrane region" description="Helical" evidence="7">
    <location>
        <begin position="136"/>
        <end position="162"/>
    </location>
</feature>
<dbReference type="HAMAP" id="MF_00902">
    <property type="entry name" value="TatC"/>
    <property type="match status" value="1"/>
</dbReference>
<evidence type="ECO:0000256" key="2">
    <source>
        <dbReference type="ARBA" id="ARBA00022692"/>
    </source>
</evidence>
<dbReference type="Proteomes" id="UP001230933">
    <property type="component" value="Chromosome"/>
</dbReference>
<dbReference type="Proteomes" id="UP000325576">
    <property type="component" value="Unassembled WGS sequence"/>
</dbReference>
<evidence type="ECO:0000256" key="6">
    <source>
        <dbReference type="ARBA" id="ARBA00023136"/>
    </source>
</evidence>
<dbReference type="KEGG" id="reb:XU06_14765"/>
<gene>
    <name evidence="7 10" type="primary">tatC</name>
    <name evidence="9" type="ORF">BS297_26640</name>
    <name evidence="10" type="ORF">I3517_31600</name>
    <name evidence="11" type="ORF">QIE55_15515</name>
</gene>
<feature type="transmembrane region" description="Helical" evidence="7">
    <location>
        <begin position="182"/>
        <end position="212"/>
    </location>
</feature>
<evidence type="ECO:0000256" key="8">
    <source>
        <dbReference type="SAM" id="MobiDB-lite"/>
    </source>
</evidence>
<dbReference type="EMBL" id="JAECSB010000097">
    <property type="protein sequence ID" value="MBH5147158.1"/>
    <property type="molecule type" value="Genomic_DNA"/>
</dbReference>
<keyword evidence="5 7" id="KW-0811">Translocation</keyword>
<evidence type="ECO:0000256" key="1">
    <source>
        <dbReference type="ARBA" id="ARBA00004141"/>
    </source>
</evidence>
<dbReference type="PRINTS" id="PR01840">
    <property type="entry name" value="TATCFAMILY"/>
</dbReference>
<dbReference type="GO" id="GO:0033281">
    <property type="term" value="C:TAT protein transport complex"/>
    <property type="evidence" value="ECO:0007669"/>
    <property type="project" value="UniProtKB-UniRule"/>
</dbReference>
<accession>A0A0C2WDR5</accession>
<dbReference type="PANTHER" id="PTHR30371:SF0">
    <property type="entry name" value="SEC-INDEPENDENT PROTEIN TRANSLOCASE PROTEIN TATC, CHLOROPLASTIC-RELATED"/>
    <property type="match status" value="1"/>
</dbReference>
<dbReference type="GO" id="GO:0043953">
    <property type="term" value="P:protein transport by the Tat complex"/>
    <property type="evidence" value="ECO:0007669"/>
    <property type="project" value="UniProtKB-UniRule"/>
</dbReference>
<dbReference type="GeneID" id="57486895"/>
<evidence type="ECO:0000313" key="10">
    <source>
        <dbReference type="EMBL" id="MBH5147158.1"/>
    </source>
</evidence>
<evidence type="ECO:0000313" key="11">
    <source>
        <dbReference type="EMBL" id="WGV47001.1"/>
    </source>
</evidence>
<keyword evidence="7" id="KW-1003">Cell membrane</keyword>
<sequence length="342" mass="37446">MRIPLDPRNRKRKVNPDGTMSLVDHLYELRTRLLFAFLGVIITTAFGFFWYSHSILGLESLGDLLRGPYCELPSESRANLSTDDACRLLATGPFEQFMLRFKVALTAGIVLACPVWLYQLWAFITPGLYAKERRYAVGFVTAGAALFILGAILAYLVVAKALHFLLTIGDNVQITALSGSEYFGFIINLLLIFGVSFEIPLLVVVLNFAGILTYERLKAWRRGLIFGLFVFAAVATPGSDPFSMLALALALTLLFEVAVQIARLNDKRKAKRAGEDWGALSDEEASSISSPSDLNEAFDNPTKPKAESSGLFGRKSKSKAPVAEKSDTGGDNAPGQDFTDTL</sequence>
<keyword evidence="13" id="KW-1185">Reference proteome</keyword>
<reference evidence="9 12" key="1">
    <citation type="journal article" date="2017" name="Poromechanics V (2013)">
        <title>Genomic Characterization of the Arsenic-Tolerant Actinobacterium, &lt;i&gt;Rhodococcus erythropolis&lt;/i&gt; S43.</title>
        <authorList>
            <person name="Retamal-Morales G."/>
            <person name="Mehnert M."/>
            <person name="Schwabe R."/>
            <person name="Tischler D."/>
            <person name="Schloemann M."/>
            <person name="Levican G.J."/>
        </authorList>
    </citation>
    <scope>NUCLEOTIDE SEQUENCE [LARGE SCALE GENOMIC DNA]</scope>
    <source>
        <strain evidence="9 12">S43</strain>
    </source>
</reference>
<comment type="function">
    <text evidence="7">Part of the twin-arginine translocation (Tat) system that transports large folded proteins containing a characteristic twin-arginine motif in their signal peptide across membranes. Together with TatB, TatC is part of a receptor directly interacting with Tat signal peptides.</text>
</comment>
<comment type="similarity">
    <text evidence="7">Belongs to the TatC family.</text>
</comment>
<evidence type="ECO:0000256" key="7">
    <source>
        <dbReference type="HAMAP-Rule" id="MF_00902"/>
    </source>
</evidence>
<dbReference type="NCBIfam" id="TIGR00945">
    <property type="entry name" value="tatC"/>
    <property type="match status" value="1"/>
</dbReference>
<evidence type="ECO:0000313" key="13">
    <source>
        <dbReference type="Proteomes" id="UP000627573"/>
    </source>
</evidence>
<reference evidence="11" key="3">
    <citation type="submission" date="2023-08" db="EMBL/GenBank/DDBJ databases">
        <title>Isolation and Characterization of Rhodococcus erythropolis MGMM8.</title>
        <authorList>
            <person name="Diabankana R.G.C."/>
            <person name="Afordoanyi D.M."/>
            <person name="Validov S.Z."/>
        </authorList>
    </citation>
    <scope>NUCLEOTIDE SEQUENCE</scope>
    <source>
        <strain evidence="11">MGMM8</strain>
    </source>
</reference>
<keyword evidence="3 7" id="KW-0653">Protein transport</keyword>
<dbReference type="EMBL" id="MRBO01000712">
    <property type="protein sequence ID" value="KAB2582261.1"/>
    <property type="molecule type" value="Genomic_DNA"/>
</dbReference>
<keyword evidence="6 7" id="KW-0472">Membrane</keyword>
<comment type="subunit">
    <text evidence="7">The Tat system comprises two distinct complexes: a TatABC complex, containing multiple copies of TatA, TatB and TatC subunits, and a separate TatA complex, containing only TatA subunits. Substrates initially bind to the TatABC complex, which probably triggers association of the separate TatA complex to form the active translocon.</text>
</comment>
<dbReference type="RefSeq" id="WP_019748510.1">
    <property type="nucleotide sequence ID" value="NZ_BHXB01000001.1"/>
</dbReference>
<keyword evidence="2 7" id="KW-0812">Transmembrane</keyword>
<name>A0A0C2WDR5_RHOER</name>
<dbReference type="OMA" id="AWAFIAP"/>
<keyword evidence="7" id="KW-0813">Transport</keyword>
<comment type="subcellular location">
    <subcellularLocation>
        <location evidence="7">Cell membrane</location>
        <topology evidence="7">Multi-pass membrane protein</topology>
    </subcellularLocation>
    <subcellularLocation>
        <location evidence="1">Membrane</location>
        <topology evidence="1">Multi-pass membrane protein</topology>
    </subcellularLocation>
</comment>